<name>A0A1I7TSH2_9PELO</name>
<evidence type="ECO:0000313" key="11">
    <source>
        <dbReference type="Proteomes" id="UP000095282"/>
    </source>
</evidence>
<dbReference type="WBParaSite" id="Csp11.Scaffold629.g11321.t1">
    <property type="protein sequence ID" value="Csp11.Scaffold629.g11321.t1"/>
    <property type="gene ID" value="Csp11.Scaffold629.g11321"/>
</dbReference>
<dbReference type="PANTHER" id="PTHR12326:SF12">
    <property type="entry name" value="PLECKSTRIN HOMOLOGY AND RUN DOMAIN CONTAINING M1"/>
    <property type="match status" value="1"/>
</dbReference>
<dbReference type="SMART" id="SM00593">
    <property type="entry name" value="RUN"/>
    <property type="match status" value="1"/>
</dbReference>
<keyword evidence="2" id="KW-0597">Phosphoprotein</keyword>
<evidence type="ECO:0000256" key="2">
    <source>
        <dbReference type="ARBA" id="ARBA00022553"/>
    </source>
</evidence>
<evidence type="ECO:0000256" key="7">
    <source>
        <dbReference type="ARBA" id="ARBA00022833"/>
    </source>
</evidence>
<dbReference type="InterPro" id="IPR047326">
    <property type="entry name" value="RUN_PLEKHM1"/>
</dbReference>
<keyword evidence="5" id="KW-0967">Endosome</keyword>
<feature type="region of interest" description="Disordered" evidence="9">
    <location>
        <begin position="1"/>
        <end position="21"/>
    </location>
</feature>
<dbReference type="Pfam" id="PF02759">
    <property type="entry name" value="RUN"/>
    <property type="match status" value="1"/>
</dbReference>
<feature type="compositionally biased region" description="Polar residues" evidence="9">
    <location>
        <begin position="547"/>
        <end position="565"/>
    </location>
</feature>
<feature type="compositionally biased region" description="Acidic residues" evidence="9">
    <location>
        <begin position="526"/>
        <end position="545"/>
    </location>
</feature>
<feature type="region of interest" description="Disordered" evidence="9">
    <location>
        <begin position="496"/>
        <end position="565"/>
    </location>
</feature>
<dbReference type="GO" id="GO:0008270">
    <property type="term" value="F:zinc ion binding"/>
    <property type="evidence" value="ECO:0007669"/>
    <property type="project" value="UniProtKB-KW"/>
</dbReference>
<dbReference type="PANTHER" id="PTHR12326">
    <property type="entry name" value="PLECKSTRIN HOMOLOGY DOMAIN CONTAINING PROTEIN"/>
    <property type="match status" value="1"/>
</dbReference>
<sequence>MYRLFQKHSSHMTPAPVATAAQKQKQEKIRSDLQKELDNVVKAAIASPHSRRENVPSEITQNLCNSIEAIFIHGLRDPFFLKGTRYAKYPEPNFWPFVSKFSHRSITNQISCLGQVRTEIGKSRAWIRIVLNENALSQYLDLLATESTAIQQFYSEEAFLRLLLEAEHSERIRGLLKPLTSLPLSAATNSSFLNTWTPTPLILAGLMDGEPLKVGVLKARPNPKPAHLTEEIAIPAIDALVPEEDHDIGSPAYLERKRRRALSRPIRITESENDDHSDSSSVYSHPSMLDSGEMTYQHAVLGNLRRNPSSGNMRRVTSNQRIQLPQSPLFSSTPVDTTILDQVKTNKRSSDFVQVVSEVAPDAPAGYQPIIISRRIRRPSKNKTNSRSSSESASRDSTHITEAIPTRDSRANSDLPSTIFGTVPNDVAFSPDLHEIQSKPISTTIDSGIAELASSSAGGTRTMSEVEPSDFLEEQTGLEERSVSFLDALHKLTTSVDEEVPPPRSLSLTDDCLSQEEKEQTKDSLENTDAEDDREVFDVSMDPEEGTSVTAAPSTSEPVVTRSQPMTIRGGSRRQLVHIPQQKLSDFYRILYYSEVMRIRTISPLVYSTDMNIDNQVVATTSVFDTMTPEEEEEAFERLRSLSKRLSSSYGSVGGRRRSSLTDVVFEVNRAKDSFFRKFVNSTLNLVTTMRKEEKRSVKQLFCDVTDSILGTSLRDELMGAMSTDTDTFENGVPIYVQSPGLMGNSLAAIGARHQMWESRSDHLSSSSESEGPVVSFGQALRSAMETRKENGNQMTESLGASSQELNEDVVEESDSTNDSRKSSISADIADKLCRISREKGLDKQDFRCAMCRKTIGGSTFSKFETCAIDSKYYCTECMKAGGKVSIPARVVMDWDWKERAVSDRGRSWYEANQEKALINIKTTNPRLYTHVPALEETRKLREKLHLVSMYLFTCRESVADDFRRRLWPKEYLRSDIDLYSFADLMDVKSGSLQRRLNHLLKHSINHVMSCTLCKQKGFCCELCTVNEVIYPFNTENTHRCQVCFSVFHVECWRTSGECPKCIRRQNFETRRAQADDPNNTLLVLQP</sequence>
<evidence type="ECO:0000256" key="8">
    <source>
        <dbReference type="ARBA" id="ARBA00023006"/>
    </source>
</evidence>
<dbReference type="SMART" id="SM01175">
    <property type="entry name" value="DUF4206"/>
    <property type="match status" value="1"/>
</dbReference>
<keyword evidence="7" id="KW-0862">Zinc</keyword>
<dbReference type="InterPro" id="IPR037213">
    <property type="entry name" value="Run_dom_sf"/>
</dbReference>
<feature type="compositionally biased region" description="Basic and acidic residues" evidence="9">
    <location>
        <begin position="393"/>
        <end position="411"/>
    </location>
</feature>
<dbReference type="AlphaFoldDB" id="A0A1I7TSH2"/>
<feature type="compositionally biased region" description="Basic and acidic residues" evidence="9">
    <location>
        <begin position="515"/>
        <end position="525"/>
    </location>
</feature>
<feature type="domain" description="RUN" evidence="10">
    <location>
        <begin position="54"/>
        <end position="191"/>
    </location>
</feature>
<dbReference type="InterPro" id="IPR025258">
    <property type="entry name" value="RH_dom"/>
</dbReference>
<evidence type="ECO:0000259" key="10">
    <source>
        <dbReference type="PROSITE" id="PS50826"/>
    </source>
</evidence>
<evidence type="ECO:0000256" key="4">
    <source>
        <dbReference type="ARBA" id="ARBA00022737"/>
    </source>
</evidence>
<feature type="compositionally biased region" description="Acidic residues" evidence="9">
    <location>
        <begin position="806"/>
        <end position="816"/>
    </location>
</feature>
<organism evidence="11 12">
    <name type="scientific">Caenorhabditis tropicalis</name>
    <dbReference type="NCBI Taxonomy" id="1561998"/>
    <lineage>
        <taxon>Eukaryota</taxon>
        <taxon>Metazoa</taxon>
        <taxon>Ecdysozoa</taxon>
        <taxon>Nematoda</taxon>
        <taxon>Chromadorea</taxon>
        <taxon>Rhabditida</taxon>
        <taxon>Rhabditina</taxon>
        <taxon>Rhabditomorpha</taxon>
        <taxon>Rhabditoidea</taxon>
        <taxon>Rhabditidae</taxon>
        <taxon>Peloderinae</taxon>
        <taxon>Caenorhabditis</taxon>
    </lineage>
</organism>
<feature type="region of interest" description="Disordered" evidence="9">
    <location>
        <begin position="372"/>
        <end position="416"/>
    </location>
</feature>
<evidence type="ECO:0000313" key="12">
    <source>
        <dbReference type="WBParaSite" id="Csp11.Scaffold629.g11321.t1"/>
    </source>
</evidence>
<keyword evidence="11" id="KW-1185">Reference proteome</keyword>
<keyword evidence="8" id="KW-0072">Autophagy</keyword>
<evidence type="ECO:0000256" key="6">
    <source>
        <dbReference type="ARBA" id="ARBA00022771"/>
    </source>
</evidence>
<proteinExistence type="predicted"/>
<feature type="compositionally biased region" description="Polar residues" evidence="9">
    <location>
        <begin position="792"/>
        <end position="805"/>
    </location>
</feature>
<feature type="compositionally biased region" description="Basic residues" evidence="9">
    <location>
        <begin position="1"/>
        <end position="10"/>
    </location>
</feature>
<dbReference type="STRING" id="1561998.A0A1I7TSH2"/>
<dbReference type="Pfam" id="PF13901">
    <property type="entry name" value="RH_dom"/>
    <property type="match status" value="1"/>
</dbReference>
<evidence type="ECO:0000256" key="5">
    <source>
        <dbReference type="ARBA" id="ARBA00022753"/>
    </source>
</evidence>
<dbReference type="SUPFAM" id="SSF140741">
    <property type="entry name" value="RUN domain-like"/>
    <property type="match status" value="1"/>
</dbReference>
<feature type="region of interest" description="Disordered" evidence="9">
    <location>
        <begin position="787"/>
        <end position="823"/>
    </location>
</feature>
<dbReference type="Proteomes" id="UP000095282">
    <property type="component" value="Unplaced"/>
</dbReference>
<protein>
    <submittedName>
        <fullName evidence="12">RUN domain-containing protein</fullName>
    </submittedName>
</protein>
<keyword evidence="3" id="KW-0479">Metal-binding</keyword>
<dbReference type="PROSITE" id="PS50826">
    <property type="entry name" value="RUN"/>
    <property type="match status" value="1"/>
</dbReference>
<reference evidence="12" key="1">
    <citation type="submission" date="2016-11" db="UniProtKB">
        <authorList>
            <consortium name="WormBaseParasite"/>
        </authorList>
    </citation>
    <scope>IDENTIFICATION</scope>
</reference>
<dbReference type="CDD" id="cd17679">
    <property type="entry name" value="RUN_PLEKHM1"/>
    <property type="match status" value="1"/>
</dbReference>
<evidence type="ECO:0000256" key="3">
    <source>
        <dbReference type="ARBA" id="ARBA00022723"/>
    </source>
</evidence>
<evidence type="ECO:0000256" key="1">
    <source>
        <dbReference type="ARBA" id="ARBA00004603"/>
    </source>
</evidence>
<dbReference type="InterPro" id="IPR051366">
    <property type="entry name" value="DEF8"/>
</dbReference>
<dbReference type="GO" id="GO:0006914">
    <property type="term" value="P:autophagy"/>
    <property type="evidence" value="ECO:0007669"/>
    <property type="project" value="UniProtKB-KW"/>
</dbReference>
<dbReference type="GO" id="GO:0005770">
    <property type="term" value="C:late endosome"/>
    <property type="evidence" value="ECO:0007669"/>
    <property type="project" value="UniProtKB-SubCell"/>
</dbReference>
<accession>A0A1I7TSH2</accession>
<keyword evidence="6" id="KW-0863">Zinc-finger</keyword>
<evidence type="ECO:0000256" key="9">
    <source>
        <dbReference type="SAM" id="MobiDB-lite"/>
    </source>
</evidence>
<feature type="compositionally biased region" description="Low complexity" evidence="9">
    <location>
        <begin position="382"/>
        <end position="392"/>
    </location>
</feature>
<dbReference type="Gene3D" id="1.20.58.900">
    <property type="match status" value="1"/>
</dbReference>
<comment type="subcellular location">
    <subcellularLocation>
        <location evidence="1">Late endosome</location>
    </subcellularLocation>
</comment>
<keyword evidence="4" id="KW-0677">Repeat</keyword>
<dbReference type="InterPro" id="IPR004012">
    <property type="entry name" value="Run_dom"/>
</dbReference>